<evidence type="ECO:0000256" key="2">
    <source>
        <dbReference type="ARBA" id="ARBA00022475"/>
    </source>
</evidence>
<keyword evidence="4 9" id="KW-0812">Transmembrane</keyword>
<dbReference type="AlphaFoldDB" id="A0A2Z4Y6C8"/>
<keyword evidence="7" id="KW-0131">Cell cycle</keyword>
<evidence type="ECO:0000313" key="11">
    <source>
        <dbReference type="Proteomes" id="UP000262583"/>
    </source>
</evidence>
<evidence type="ECO:0000256" key="6">
    <source>
        <dbReference type="ARBA" id="ARBA00023136"/>
    </source>
</evidence>
<evidence type="ECO:0000256" key="1">
    <source>
        <dbReference type="ARBA" id="ARBA00004401"/>
    </source>
</evidence>
<proteinExistence type="predicted"/>
<dbReference type="KEGG" id="schv:BRCON_1611"/>
<dbReference type="EMBL" id="CP030759">
    <property type="protein sequence ID" value="AXA36388.1"/>
    <property type="molecule type" value="Genomic_DNA"/>
</dbReference>
<evidence type="ECO:0000256" key="9">
    <source>
        <dbReference type="SAM" id="Phobius"/>
    </source>
</evidence>
<keyword evidence="2" id="KW-1003">Cell membrane</keyword>
<feature type="region of interest" description="Disordered" evidence="8">
    <location>
        <begin position="160"/>
        <end position="185"/>
    </location>
</feature>
<evidence type="ECO:0000256" key="4">
    <source>
        <dbReference type="ARBA" id="ARBA00022692"/>
    </source>
</evidence>
<dbReference type="InterPro" id="IPR011922">
    <property type="entry name" value="Cell_div_FtsL"/>
</dbReference>
<evidence type="ECO:0000313" key="10">
    <source>
        <dbReference type="EMBL" id="AXA36388.1"/>
    </source>
</evidence>
<protein>
    <recommendedName>
        <fullName evidence="12">Cell division protein FtsL</fullName>
    </recommendedName>
</protein>
<sequence>MATRVVSRSLTHAKSRQPRSPSLDEGHLTAGLLLFVVVCVLGIARVWLPFYTRDLRVEAKRFQERARALTVREQILQNEKAMLSDMPKLLQQARTQLGMVEVSSRMRGVVAIPAELQMKYAAPMGSSRVVANVEEPTEFVGMAQRLVNLFAPTKAFAAEGRAEKASSARPALDLSPTKEGLSKAD</sequence>
<reference evidence="10 11" key="1">
    <citation type="submission" date="2018-05" db="EMBL/GenBank/DDBJ databases">
        <title>A metagenomic window into the 2 km-deep terrestrial subsurface aquifer revealed taxonomically and functionally diverse microbial community comprising novel uncultured bacterial lineages.</title>
        <authorList>
            <person name="Kadnikov V.V."/>
            <person name="Mardanov A.V."/>
            <person name="Beletsky A.V."/>
            <person name="Banks D."/>
            <person name="Pimenov N.V."/>
            <person name="Frank Y.A."/>
            <person name="Karnachuk O.V."/>
            <person name="Ravin N.V."/>
        </authorList>
    </citation>
    <scope>NUCLEOTIDE SEQUENCE [LARGE SCALE GENOMIC DNA]</scope>
    <source>
        <strain evidence="10">BY</strain>
    </source>
</reference>
<evidence type="ECO:0000256" key="3">
    <source>
        <dbReference type="ARBA" id="ARBA00022618"/>
    </source>
</evidence>
<accession>A0A2Z4Y6C8</accession>
<evidence type="ECO:0000256" key="5">
    <source>
        <dbReference type="ARBA" id="ARBA00022989"/>
    </source>
</evidence>
<evidence type="ECO:0000256" key="8">
    <source>
        <dbReference type="SAM" id="MobiDB-lite"/>
    </source>
</evidence>
<comment type="subcellular location">
    <subcellularLocation>
        <location evidence="1">Cell membrane</location>
        <topology evidence="1">Single-pass type II membrane protein</topology>
    </subcellularLocation>
</comment>
<evidence type="ECO:0000256" key="7">
    <source>
        <dbReference type="ARBA" id="ARBA00023306"/>
    </source>
</evidence>
<evidence type="ECO:0008006" key="12">
    <source>
        <dbReference type="Google" id="ProtNLM"/>
    </source>
</evidence>
<feature type="transmembrane region" description="Helical" evidence="9">
    <location>
        <begin position="28"/>
        <end position="48"/>
    </location>
</feature>
<feature type="compositionally biased region" description="Polar residues" evidence="8">
    <location>
        <begin position="1"/>
        <end position="10"/>
    </location>
</feature>
<dbReference type="Proteomes" id="UP000262583">
    <property type="component" value="Chromosome"/>
</dbReference>
<feature type="region of interest" description="Disordered" evidence="8">
    <location>
        <begin position="1"/>
        <end position="23"/>
    </location>
</feature>
<keyword evidence="5 9" id="KW-1133">Transmembrane helix</keyword>
<organism evidence="10 11">
    <name type="scientific">Sumerlaea chitinivorans</name>
    <dbReference type="NCBI Taxonomy" id="2250252"/>
    <lineage>
        <taxon>Bacteria</taxon>
        <taxon>Candidatus Sumerlaeota</taxon>
        <taxon>Candidatus Sumerlaeia</taxon>
        <taxon>Candidatus Sumerlaeales</taxon>
        <taxon>Candidatus Sumerlaeaceae</taxon>
        <taxon>Candidatus Sumerlaea</taxon>
    </lineage>
</organism>
<name>A0A2Z4Y6C8_SUMC1</name>
<gene>
    <name evidence="10" type="ORF">BRCON_1611</name>
</gene>
<dbReference type="Pfam" id="PF04999">
    <property type="entry name" value="FtsL"/>
    <property type="match status" value="1"/>
</dbReference>
<dbReference type="GO" id="GO:0005886">
    <property type="term" value="C:plasma membrane"/>
    <property type="evidence" value="ECO:0007669"/>
    <property type="project" value="UniProtKB-SubCell"/>
</dbReference>
<dbReference type="GO" id="GO:0051301">
    <property type="term" value="P:cell division"/>
    <property type="evidence" value="ECO:0007669"/>
    <property type="project" value="UniProtKB-KW"/>
</dbReference>
<keyword evidence="3" id="KW-0132">Cell division</keyword>
<keyword evidence="6 9" id="KW-0472">Membrane</keyword>